<evidence type="ECO:0000256" key="1">
    <source>
        <dbReference type="SAM" id="Phobius"/>
    </source>
</evidence>
<feature type="transmembrane region" description="Helical" evidence="1">
    <location>
        <begin position="98"/>
        <end position="119"/>
    </location>
</feature>
<evidence type="ECO:0000313" key="2">
    <source>
        <dbReference type="EnsemblMetazoa" id="GPAI002429-PA"/>
    </source>
</evidence>
<reference evidence="3" key="1">
    <citation type="submission" date="2014-03" db="EMBL/GenBank/DDBJ databases">
        <authorList>
            <person name="Aksoy S."/>
            <person name="Warren W."/>
            <person name="Wilson R.K."/>
        </authorList>
    </citation>
    <scope>NUCLEOTIDE SEQUENCE [LARGE SCALE GENOMIC DNA]</scope>
    <source>
        <strain evidence="3">IAEA</strain>
    </source>
</reference>
<dbReference type="AlphaFoldDB" id="A0A1A9Z374"/>
<keyword evidence="1" id="KW-0472">Membrane</keyword>
<keyword evidence="3" id="KW-1185">Reference proteome</keyword>
<keyword evidence="1" id="KW-1133">Transmembrane helix</keyword>
<protein>
    <submittedName>
        <fullName evidence="2">Uncharacterized protein</fullName>
    </submittedName>
</protein>
<dbReference type="Proteomes" id="UP000092445">
    <property type="component" value="Unassembled WGS sequence"/>
</dbReference>
<sequence>MQQSTVPNACHAHPTKYAHKYKILIKLILDRELTFHFETLIELILWSSQTLGSKEIKFNKYVMQEILVFSSTSYGANTGVGKQKDMKTDSHINRLTRILNTVAVLIAAVVVLVIVDYFISILSVELKFLLIVSNDLNKMQNSSYCQSVRHSTIENLLSQLFYTVGDTLSNKVLTGSDYN</sequence>
<dbReference type="EnsemblMetazoa" id="GPAI002429-RA">
    <property type="protein sequence ID" value="GPAI002429-PA"/>
    <property type="gene ID" value="GPAI002429"/>
</dbReference>
<organism evidence="2 3">
    <name type="scientific">Glossina pallidipes</name>
    <name type="common">Tsetse fly</name>
    <dbReference type="NCBI Taxonomy" id="7398"/>
    <lineage>
        <taxon>Eukaryota</taxon>
        <taxon>Metazoa</taxon>
        <taxon>Ecdysozoa</taxon>
        <taxon>Arthropoda</taxon>
        <taxon>Hexapoda</taxon>
        <taxon>Insecta</taxon>
        <taxon>Pterygota</taxon>
        <taxon>Neoptera</taxon>
        <taxon>Endopterygota</taxon>
        <taxon>Diptera</taxon>
        <taxon>Brachycera</taxon>
        <taxon>Muscomorpha</taxon>
        <taxon>Hippoboscoidea</taxon>
        <taxon>Glossinidae</taxon>
        <taxon>Glossina</taxon>
    </lineage>
</organism>
<reference evidence="2" key="2">
    <citation type="submission" date="2020-05" db="UniProtKB">
        <authorList>
            <consortium name="EnsemblMetazoa"/>
        </authorList>
    </citation>
    <scope>IDENTIFICATION</scope>
    <source>
        <strain evidence="2">IAEA</strain>
    </source>
</reference>
<proteinExistence type="predicted"/>
<keyword evidence="1" id="KW-0812">Transmembrane</keyword>
<accession>A0A1A9Z374</accession>
<name>A0A1A9Z374_GLOPL</name>
<dbReference type="VEuPathDB" id="VectorBase:GPAI002429"/>
<evidence type="ECO:0000313" key="3">
    <source>
        <dbReference type="Proteomes" id="UP000092445"/>
    </source>
</evidence>